<evidence type="ECO:0000313" key="3">
    <source>
        <dbReference type="Proteomes" id="UP001295684"/>
    </source>
</evidence>
<reference evidence="2" key="1">
    <citation type="submission" date="2023-07" db="EMBL/GenBank/DDBJ databases">
        <authorList>
            <consortium name="AG Swart"/>
            <person name="Singh M."/>
            <person name="Singh A."/>
            <person name="Seah K."/>
            <person name="Emmerich C."/>
        </authorList>
    </citation>
    <scope>NUCLEOTIDE SEQUENCE</scope>
    <source>
        <strain evidence="2">DP1</strain>
    </source>
</reference>
<feature type="region of interest" description="Disordered" evidence="1">
    <location>
        <begin position="288"/>
        <end position="417"/>
    </location>
</feature>
<proteinExistence type="predicted"/>
<gene>
    <name evidence="2" type="ORF">ECRASSUSDP1_LOCUS9482</name>
</gene>
<comment type="caution">
    <text evidence="2">The sequence shown here is derived from an EMBL/GenBank/DDBJ whole genome shotgun (WGS) entry which is preliminary data.</text>
</comment>
<feature type="region of interest" description="Disordered" evidence="1">
    <location>
        <begin position="46"/>
        <end position="65"/>
    </location>
</feature>
<organism evidence="2 3">
    <name type="scientific">Euplotes crassus</name>
    <dbReference type="NCBI Taxonomy" id="5936"/>
    <lineage>
        <taxon>Eukaryota</taxon>
        <taxon>Sar</taxon>
        <taxon>Alveolata</taxon>
        <taxon>Ciliophora</taxon>
        <taxon>Intramacronucleata</taxon>
        <taxon>Spirotrichea</taxon>
        <taxon>Hypotrichia</taxon>
        <taxon>Euplotida</taxon>
        <taxon>Euplotidae</taxon>
        <taxon>Moneuplotes</taxon>
    </lineage>
</organism>
<dbReference type="Proteomes" id="UP001295684">
    <property type="component" value="Unassembled WGS sequence"/>
</dbReference>
<feature type="compositionally biased region" description="Basic and acidic residues" evidence="1">
    <location>
        <begin position="365"/>
        <end position="379"/>
    </location>
</feature>
<protein>
    <submittedName>
        <fullName evidence="2">Uncharacterized protein</fullName>
    </submittedName>
</protein>
<accession>A0AAD1UHU0</accession>
<name>A0AAD1UHU0_EUPCR</name>
<keyword evidence="3" id="KW-1185">Reference proteome</keyword>
<feature type="compositionally biased region" description="Acidic residues" evidence="1">
    <location>
        <begin position="398"/>
        <end position="410"/>
    </location>
</feature>
<evidence type="ECO:0000256" key="1">
    <source>
        <dbReference type="SAM" id="MobiDB-lite"/>
    </source>
</evidence>
<feature type="compositionally biased region" description="Basic and acidic residues" evidence="1">
    <location>
        <begin position="310"/>
        <end position="359"/>
    </location>
</feature>
<dbReference type="EMBL" id="CAMPGE010009319">
    <property type="protein sequence ID" value="CAI2368191.1"/>
    <property type="molecule type" value="Genomic_DNA"/>
</dbReference>
<dbReference type="AlphaFoldDB" id="A0AAD1UHU0"/>
<evidence type="ECO:0000313" key="2">
    <source>
        <dbReference type="EMBL" id="CAI2368191.1"/>
    </source>
</evidence>
<feature type="compositionally biased region" description="Basic and acidic residues" evidence="1">
    <location>
        <begin position="47"/>
        <end position="63"/>
    </location>
</feature>
<sequence length="417" mass="47770">MLNPEASTQGFNMENPNASKHLSKNFLLNTDTKTLDLMKHYLTSLENPEKAPEGEGDKSEPDQAHAQTMKQLNHVNSLFELSSRRKLERMRASNPILNLESKQEELYSVQQAIGQLGGLSDTLKPLQESLTNNEIANIKNKVRKGNTIGPELDREGITPNLFATAPYEPARTDKYLRPKDRNTALVETVSHFTYNKGDVMNILFDKANKECSKRREKLNKIKKWNDYNTLKDQGLKELASRMATRVKMDQPLIPKEQSEHQEEFSQNEDDHLQREDNHVETLQINEVVEDTTPEPHGQDETNSQPQNENEENKLEESKVNDGEPKIDDSHMDKQSDKENMKEELSDKLEQKLEEEPVDKPEEESVDKPVEEPVEEKIQEDAEEKPEDAVNPSEKSNEENPEEDVGEEPPIPEEIKQS</sequence>